<proteinExistence type="predicted"/>
<name>A0A5S6QH99_TRIMR</name>
<dbReference type="InterPro" id="IPR043502">
    <property type="entry name" value="DNA/RNA_pol_sf"/>
</dbReference>
<dbReference type="InterPro" id="IPR041577">
    <property type="entry name" value="RT_RNaseH_2"/>
</dbReference>
<evidence type="ECO:0000313" key="4">
    <source>
        <dbReference type="WBParaSite" id="TMUE_2000006559.1"/>
    </source>
</evidence>
<organism evidence="3 4">
    <name type="scientific">Trichuris muris</name>
    <name type="common">Mouse whipworm</name>
    <dbReference type="NCBI Taxonomy" id="70415"/>
    <lineage>
        <taxon>Eukaryota</taxon>
        <taxon>Metazoa</taxon>
        <taxon>Ecdysozoa</taxon>
        <taxon>Nematoda</taxon>
        <taxon>Enoplea</taxon>
        <taxon>Dorylaimia</taxon>
        <taxon>Trichinellida</taxon>
        <taxon>Trichuridae</taxon>
        <taxon>Trichuris</taxon>
    </lineage>
</organism>
<keyword evidence="3" id="KW-1185">Reference proteome</keyword>
<dbReference type="InterPro" id="IPR043128">
    <property type="entry name" value="Rev_trsase/Diguanyl_cyclase"/>
</dbReference>
<accession>A0A5S6QH99</accession>
<keyword evidence="1" id="KW-0511">Multifunctional enzyme</keyword>
<dbReference type="GO" id="GO:0003824">
    <property type="term" value="F:catalytic activity"/>
    <property type="evidence" value="ECO:0007669"/>
    <property type="project" value="UniProtKB-KW"/>
</dbReference>
<dbReference type="AlphaFoldDB" id="A0A5S6QH99"/>
<reference evidence="4" key="1">
    <citation type="submission" date="2019-12" db="UniProtKB">
        <authorList>
            <consortium name="WormBaseParasite"/>
        </authorList>
    </citation>
    <scope>IDENTIFICATION</scope>
</reference>
<dbReference type="PANTHER" id="PTHR37984:SF5">
    <property type="entry name" value="PROTEIN NYNRIN-LIKE"/>
    <property type="match status" value="1"/>
</dbReference>
<dbReference type="Proteomes" id="UP000046395">
    <property type="component" value="Unassembled WGS sequence"/>
</dbReference>
<dbReference type="InterPro" id="IPR050951">
    <property type="entry name" value="Retrovirus_Pol_polyprotein"/>
</dbReference>
<dbReference type="SUPFAM" id="SSF56672">
    <property type="entry name" value="DNA/RNA polymerases"/>
    <property type="match status" value="1"/>
</dbReference>
<sequence>MPFGLSGAPATFQRLMELILAGLKRTFEEHLKRLGEVLQRFRQSGLKISPSKCRFLHMEVTLLGHSLSAAGIKPEPKLTNRIPFCFGHSSTAVGAVLSQLDQEGHEHLVAFASRTLPQAEQNTSHRPSRMSLSFELTMVRYSGSSLLRALMARWQDKLQRFRFRVTHRPGKDTNADSLTLVFCKQCGHSSEWLMDTRLQRCGRRSRSVGTRS</sequence>
<dbReference type="Pfam" id="PF17919">
    <property type="entry name" value="RT_RNaseH_2"/>
    <property type="match status" value="1"/>
</dbReference>
<evidence type="ECO:0000256" key="1">
    <source>
        <dbReference type="ARBA" id="ARBA00023268"/>
    </source>
</evidence>
<evidence type="ECO:0000259" key="2">
    <source>
        <dbReference type="Pfam" id="PF17919"/>
    </source>
</evidence>
<protein>
    <submittedName>
        <fullName evidence="4">RT_RNaseH_2 domain-containing protein</fullName>
    </submittedName>
</protein>
<evidence type="ECO:0000313" key="3">
    <source>
        <dbReference type="Proteomes" id="UP000046395"/>
    </source>
</evidence>
<feature type="domain" description="Reverse transcriptase/retrotransposon-derived protein RNase H-like" evidence="2">
    <location>
        <begin position="78"/>
        <end position="125"/>
    </location>
</feature>
<dbReference type="STRING" id="70415.A0A5S6QH99"/>
<dbReference type="WBParaSite" id="TMUE_2000006559.1">
    <property type="protein sequence ID" value="TMUE_2000006559.1"/>
    <property type="gene ID" value="WBGene00299646"/>
</dbReference>
<dbReference type="PANTHER" id="PTHR37984">
    <property type="entry name" value="PROTEIN CBG26694"/>
    <property type="match status" value="1"/>
</dbReference>
<dbReference type="Gene3D" id="3.30.70.270">
    <property type="match status" value="1"/>
</dbReference>